<keyword evidence="3" id="KW-1185">Reference proteome</keyword>
<evidence type="ECO:0000313" key="2">
    <source>
        <dbReference type="EMBL" id="ONK66841.1"/>
    </source>
</evidence>
<organism evidence="2 3">
    <name type="scientific">Asparagus officinalis</name>
    <name type="common">Garden asparagus</name>
    <dbReference type="NCBI Taxonomy" id="4686"/>
    <lineage>
        <taxon>Eukaryota</taxon>
        <taxon>Viridiplantae</taxon>
        <taxon>Streptophyta</taxon>
        <taxon>Embryophyta</taxon>
        <taxon>Tracheophyta</taxon>
        <taxon>Spermatophyta</taxon>
        <taxon>Magnoliopsida</taxon>
        <taxon>Liliopsida</taxon>
        <taxon>Asparagales</taxon>
        <taxon>Asparagaceae</taxon>
        <taxon>Asparagoideae</taxon>
        <taxon>Asparagus</taxon>
    </lineage>
</organism>
<dbReference type="Gramene" id="ONK66841">
    <property type="protein sequence ID" value="ONK66841"/>
    <property type="gene ID" value="A4U43_C06F12590"/>
</dbReference>
<protein>
    <recommendedName>
        <fullName evidence="4">ShKT domain-containing protein</fullName>
    </recommendedName>
</protein>
<evidence type="ECO:0008006" key="4">
    <source>
        <dbReference type="Google" id="ProtNLM"/>
    </source>
</evidence>
<dbReference type="AlphaFoldDB" id="A0A5P1EQJ8"/>
<feature type="chain" id="PRO_5024352939" description="ShKT domain-containing protein" evidence="1">
    <location>
        <begin position="25"/>
        <end position="83"/>
    </location>
</feature>
<name>A0A5P1EQJ8_ASPOF</name>
<dbReference type="EMBL" id="CM007386">
    <property type="protein sequence ID" value="ONK66841.1"/>
    <property type="molecule type" value="Genomic_DNA"/>
</dbReference>
<accession>A0A5P1EQJ8</accession>
<evidence type="ECO:0000256" key="1">
    <source>
        <dbReference type="SAM" id="SignalP"/>
    </source>
</evidence>
<gene>
    <name evidence="2" type="ORF">A4U43_C06F12590</name>
</gene>
<evidence type="ECO:0000313" key="3">
    <source>
        <dbReference type="Proteomes" id="UP000243459"/>
    </source>
</evidence>
<proteinExistence type="predicted"/>
<dbReference type="Proteomes" id="UP000243459">
    <property type="component" value="Chromosome 6"/>
</dbReference>
<sequence length="83" mass="9312">MIGKTMLYAILFFLLGNLWTPAQSSAVPCCLPYDDVDCKDYRYRHMCFPKNLCYSTLDECRADCPVCPPINARKLGKSSPIGA</sequence>
<feature type="signal peptide" evidence="1">
    <location>
        <begin position="1"/>
        <end position="24"/>
    </location>
</feature>
<reference evidence="3" key="1">
    <citation type="journal article" date="2017" name="Nat. Commun.">
        <title>The asparagus genome sheds light on the origin and evolution of a young Y chromosome.</title>
        <authorList>
            <person name="Harkess A."/>
            <person name="Zhou J."/>
            <person name="Xu C."/>
            <person name="Bowers J.E."/>
            <person name="Van der Hulst R."/>
            <person name="Ayyampalayam S."/>
            <person name="Mercati F."/>
            <person name="Riccardi P."/>
            <person name="McKain M.R."/>
            <person name="Kakrana A."/>
            <person name="Tang H."/>
            <person name="Ray J."/>
            <person name="Groenendijk J."/>
            <person name="Arikit S."/>
            <person name="Mathioni S.M."/>
            <person name="Nakano M."/>
            <person name="Shan H."/>
            <person name="Telgmann-Rauber A."/>
            <person name="Kanno A."/>
            <person name="Yue Z."/>
            <person name="Chen H."/>
            <person name="Li W."/>
            <person name="Chen Y."/>
            <person name="Xu X."/>
            <person name="Zhang Y."/>
            <person name="Luo S."/>
            <person name="Chen H."/>
            <person name="Gao J."/>
            <person name="Mao Z."/>
            <person name="Pires J.C."/>
            <person name="Luo M."/>
            <person name="Kudrna D."/>
            <person name="Wing R.A."/>
            <person name="Meyers B.C."/>
            <person name="Yi K."/>
            <person name="Kong H."/>
            <person name="Lavrijsen P."/>
            <person name="Sunseri F."/>
            <person name="Falavigna A."/>
            <person name="Ye Y."/>
            <person name="Leebens-Mack J.H."/>
            <person name="Chen G."/>
        </authorList>
    </citation>
    <scope>NUCLEOTIDE SEQUENCE [LARGE SCALE GENOMIC DNA]</scope>
    <source>
        <strain evidence="3">cv. DH0086</strain>
    </source>
</reference>
<keyword evidence="1" id="KW-0732">Signal</keyword>